<proteinExistence type="predicted"/>
<keyword evidence="2" id="KW-1185">Reference proteome</keyword>
<comment type="caution">
    <text evidence="1">The sequence shown here is derived from an EMBL/GenBank/DDBJ whole genome shotgun (WGS) entry which is preliminary data.</text>
</comment>
<evidence type="ECO:0000313" key="1">
    <source>
        <dbReference type="EMBL" id="KAH7919602.1"/>
    </source>
</evidence>
<protein>
    <submittedName>
        <fullName evidence="1">Uncharacterized protein</fullName>
    </submittedName>
</protein>
<name>A0ACB8B209_9AGAM</name>
<evidence type="ECO:0000313" key="2">
    <source>
        <dbReference type="Proteomes" id="UP000790709"/>
    </source>
</evidence>
<dbReference type="Proteomes" id="UP000790709">
    <property type="component" value="Unassembled WGS sequence"/>
</dbReference>
<sequence>MASNFHPPPHVRSFPTSTLPVLFPADSCVVSSAKSPKHIPRDIKTACHPSRRLRTWGERVPLLQGHKRSSNPQ</sequence>
<dbReference type="EMBL" id="MU266645">
    <property type="protein sequence ID" value="KAH7919602.1"/>
    <property type="molecule type" value="Genomic_DNA"/>
</dbReference>
<accession>A0ACB8B209</accession>
<reference evidence="1" key="1">
    <citation type="journal article" date="2021" name="New Phytol.">
        <title>Evolutionary innovations through gain and loss of genes in the ectomycorrhizal Boletales.</title>
        <authorList>
            <person name="Wu G."/>
            <person name="Miyauchi S."/>
            <person name="Morin E."/>
            <person name="Kuo A."/>
            <person name="Drula E."/>
            <person name="Varga T."/>
            <person name="Kohler A."/>
            <person name="Feng B."/>
            <person name="Cao Y."/>
            <person name="Lipzen A."/>
            <person name="Daum C."/>
            <person name="Hundley H."/>
            <person name="Pangilinan J."/>
            <person name="Johnson J."/>
            <person name="Barry K."/>
            <person name="LaButti K."/>
            <person name="Ng V."/>
            <person name="Ahrendt S."/>
            <person name="Min B."/>
            <person name="Choi I.G."/>
            <person name="Park H."/>
            <person name="Plett J.M."/>
            <person name="Magnuson J."/>
            <person name="Spatafora J.W."/>
            <person name="Nagy L.G."/>
            <person name="Henrissat B."/>
            <person name="Grigoriev I.V."/>
            <person name="Yang Z.L."/>
            <person name="Xu J."/>
            <person name="Martin F.M."/>
        </authorList>
    </citation>
    <scope>NUCLEOTIDE SEQUENCE</scope>
    <source>
        <strain evidence="1">KUC20120723A-06</strain>
    </source>
</reference>
<gene>
    <name evidence="1" type="ORF">BV22DRAFT_1040734</name>
</gene>
<organism evidence="1 2">
    <name type="scientific">Leucogyrophana mollusca</name>
    <dbReference type="NCBI Taxonomy" id="85980"/>
    <lineage>
        <taxon>Eukaryota</taxon>
        <taxon>Fungi</taxon>
        <taxon>Dikarya</taxon>
        <taxon>Basidiomycota</taxon>
        <taxon>Agaricomycotina</taxon>
        <taxon>Agaricomycetes</taxon>
        <taxon>Agaricomycetidae</taxon>
        <taxon>Boletales</taxon>
        <taxon>Boletales incertae sedis</taxon>
        <taxon>Leucogyrophana</taxon>
    </lineage>
</organism>